<dbReference type="EMBL" id="QVPD01000005">
    <property type="protein sequence ID" value="RFP60900.1"/>
    <property type="molecule type" value="Genomic_DNA"/>
</dbReference>
<name>A0A372DMV2_9GAMM</name>
<accession>A0A372DMV2</accession>
<evidence type="ECO:0000313" key="3">
    <source>
        <dbReference type="EMBL" id="RFP60900.1"/>
    </source>
</evidence>
<gene>
    <name evidence="3" type="ORF">D0Y53_07140</name>
</gene>
<comment type="caution">
    <text evidence="3">The sequence shown here is derived from an EMBL/GenBank/DDBJ whole genome shotgun (WGS) entry which is preliminary data.</text>
</comment>
<dbReference type="AlphaFoldDB" id="A0A372DMV2"/>
<dbReference type="Proteomes" id="UP000262917">
    <property type="component" value="Unassembled WGS sequence"/>
</dbReference>
<proteinExistence type="predicted"/>
<feature type="region of interest" description="Disordered" evidence="1">
    <location>
        <begin position="1"/>
        <end position="27"/>
    </location>
</feature>
<dbReference type="RefSeq" id="WP_117202509.1">
    <property type="nucleotide sequence ID" value="NZ_JBHTBK010000038.1"/>
</dbReference>
<sequence length="69" mass="7175">MNEANPNPSTPAPPADPPPRRPAEPDPADCCGGGCVRCVYDLHDEALARYEAALAAWRARHGGAAPPDA</sequence>
<protein>
    <recommendedName>
        <fullName evidence="2">Oxidoreductase-like domain-containing protein</fullName>
    </recommendedName>
</protein>
<evidence type="ECO:0000313" key="4">
    <source>
        <dbReference type="Proteomes" id="UP000262917"/>
    </source>
</evidence>
<dbReference type="InterPro" id="IPR019180">
    <property type="entry name" value="Oxidoreductase-like_N"/>
</dbReference>
<feature type="compositionally biased region" description="Pro residues" evidence="1">
    <location>
        <begin position="8"/>
        <end position="17"/>
    </location>
</feature>
<organism evidence="3 4">
    <name type="scientific">Cognatiluteimonas weifangensis</name>
    <dbReference type="NCBI Taxonomy" id="2303539"/>
    <lineage>
        <taxon>Bacteria</taxon>
        <taxon>Pseudomonadati</taxon>
        <taxon>Pseudomonadota</taxon>
        <taxon>Gammaproteobacteria</taxon>
        <taxon>Lysobacterales</taxon>
        <taxon>Lysobacteraceae</taxon>
        <taxon>Cognatiluteimonas</taxon>
    </lineage>
</organism>
<evidence type="ECO:0000256" key="1">
    <source>
        <dbReference type="SAM" id="MobiDB-lite"/>
    </source>
</evidence>
<evidence type="ECO:0000259" key="2">
    <source>
        <dbReference type="Pfam" id="PF09791"/>
    </source>
</evidence>
<dbReference type="Pfam" id="PF09791">
    <property type="entry name" value="Oxidored-like"/>
    <property type="match status" value="1"/>
</dbReference>
<reference evidence="3 4" key="1">
    <citation type="submission" date="2018-08" db="EMBL/GenBank/DDBJ databases">
        <title>Lysobacter weifangensis sp. nov., a new member of the family 'Xanthomonadaceae', isolated from soil in a farmland.</title>
        <authorList>
            <person name="Zhao H."/>
        </authorList>
    </citation>
    <scope>NUCLEOTIDE SEQUENCE [LARGE SCALE GENOMIC DNA]</scope>
    <source>
        <strain evidence="3 4">WF-2</strain>
    </source>
</reference>
<keyword evidence="4" id="KW-1185">Reference proteome</keyword>
<feature type="domain" description="Oxidoreductase-like" evidence="2">
    <location>
        <begin position="19"/>
        <end position="58"/>
    </location>
</feature>